<dbReference type="AlphaFoldDB" id="A0A516GXU2"/>
<sequence>MTDRILYSLDFCEHKPAAYADAIASYGVRPARVRIVAGAAAEREAIAQFLSERFGDTLSVDVSGEPPLAGGADELLLLPEPDAAALSGLLMHFIDRPARILAPVTPHYCRQRGLYVITVPKSGSHMLYDLLRDMRLFHDEQGYLTDDQPPAPSKWKSLGHAHTHMPAEDFFRRLAAAPRGGADHPFFATPAVFMYRNPCDIAVSEMNYYKRREKTALAYYARQFSDEELLLRIIDEDPILDSLRKRMRHYVPWVHLPNIIPVSYEELVGARGGGDAREQRHCIWSLQLKLHVPGRPEYFAESIALERSETFFKGKIGAHKAYFNTAHWSLIEAMRDDVMLPLGYDTAAGFSDRYTPAHIAEWRRRSLKLTKQVEAAVGTASDMAELPYGSLHRYRGYILCWIGGRLFAVPADAAAFNPRRDLVPASVLQDMKTAPLLAKVDKAPRGEEALQPVGVDDVPAWLATLAVLPKNIEAYCGYNIVRIAEYFHAIPQGVNAAGHLDSLRRYHVGTTIEQARSKIDHLVQQGEASQPPHLIESVDYLEANIVYYRGRYFGLPWALGKVDVTALPQAEQDSEGWIADADIERVHERLMARRSLQLTPKLLKSVDGCNLVLFQNGIFIIPHRLGGIDLSTSGDDLPQEVRIARSVPEAERLIAKGLQA</sequence>
<accession>A0A516GXU2</accession>
<dbReference type="OrthoDB" id="570215at2"/>
<keyword evidence="2" id="KW-1185">Reference proteome</keyword>
<proteinExistence type="predicted"/>
<dbReference type="KEGG" id="fer:FNB15_03280"/>
<dbReference type="SUPFAM" id="SSF52540">
    <property type="entry name" value="P-loop containing nucleoside triphosphate hydrolases"/>
    <property type="match status" value="1"/>
</dbReference>
<evidence type="ECO:0000313" key="1">
    <source>
        <dbReference type="EMBL" id="QDO96359.1"/>
    </source>
</evidence>
<organism evidence="1 2">
    <name type="scientific">Ferrovibrio terrae</name>
    <dbReference type="NCBI Taxonomy" id="2594003"/>
    <lineage>
        <taxon>Bacteria</taxon>
        <taxon>Pseudomonadati</taxon>
        <taxon>Pseudomonadota</taxon>
        <taxon>Alphaproteobacteria</taxon>
        <taxon>Rhodospirillales</taxon>
        <taxon>Rhodospirillaceae</taxon>
        <taxon>Ferrovibrio</taxon>
    </lineage>
</organism>
<dbReference type="RefSeq" id="WP_144067340.1">
    <property type="nucleotide sequence ID" value="NZ_CP041636.1"/>
</dbReference>
<dbReference type="InterPro" id="IPR027417">
    <property type="entry name" value="P-loop_NTPase"/>
</dbReference>
<gene>
    <name evidence="1" type="ORF">FNB15_03280</name>
</gene>
<dbReference type="EMBL" id="CP041636">
    <property type="protein sequence ID" value="QDO96359.1"/>
    <property type="molecule type" value="Genomic_DNA"/>
</dbReference>
<evidence type="ECO:0008006" key="3">
    <source>
        <dbReference type="Google" id="ProtNLM"/>
    </source>
</evidence>
<dbReference type="Proteomes" id="UP000317496">
    <property type="component" value="Chromosome"/>
</dbReference>
<dbReference type="Gene3D" id="3.40.50.300">
    <property type="entry name" value="P-loop containing nucleotide triphosphate hydrolases"/>
    <property type="match status" value="1"/>
</dbReference>
<name>A0A516GXU2_9PROT</name>
<evidence type="ECO:0000313" key="2">
    <source>
        <dbReference type="Proteomes" id="UP000317496"/>
    </source>
</evidence>
<protein>
    <recommendedName>
        <fullName evidence="3">Sulfotransferase family protein</fullName>
    </recommendedName>
</protein>
<reference evidence="1 2" key="1">
    <citation type="submission" date="2019-07" db="EMBL/GenBank/DDBJ databases">
        <title>Genome sequencing for Ferrovibrio sp. K5.</title>
        <authorList>
            <person name="Park S.-J."/>
        </authorList>
    </citation>
    <scope>NUCLEOTIDE SEQUENCE [LARGE SCALE GENOMIC DNA]</scope>
    <source>
        <strain evidence="1 2">K5</strain>
    </source>
</reference>